<evidence type="ECO:0000256" key="1">
    <source>
        <dbReference type="ARBA" id="ARBA00022614"/>
    </source>
</evidence>
<keyword evidence="8" id="KW-1185">Reference proteome</keyword>
<dbReference type="InterPro" id="IPR006553">
    <property type="entry name" value="Leu-rich_rpt_Cys-con_subtyp"/>
</dbReference>
<sequence>MLSPSPPLADDRVPMDRRMAQLGSTSGTGLPLQPPTSPSPAPPSTGGDELPALLLRRRSSPTTSPVLPAAGTILRRLTGRSLLGRSLCGFGSSASRAAYDISDMLDEFQSIEPDAGKVHVSQTFDLDKIVNTIISHVAYPEKESFISDIQLMRKRLAGLLEGRRILIVLDNIWESDQFKLDNLKIMLNVGKKGSEVDVIVTTRTEEIAKRICTVKPYKLEPLNDDICWAIIKIYSAFEGRGDKQQVEVIGQEIATKCGGHLKHWRDLRALTTNKLDPKHGRTLLLNHRNAPRPGLEMAKRREEHQGVKESSMNPARNSGHHGTNPTTAATTTNFTASAESTLGRADEQLRRSDGEGKGGRDVRKTKLNDGAFSSAKCLRVLDLNHCSIQQLPDSIYQLKQLQYLHAPQVRDGVIPESISMLSKLNYLNLRESPEISKLPESIGKLEALTYLNLSGCSHLVELPESFGELRNLEHLDLSGCSRLVELPETVGKLDALMYLNLSGSRIVELPESFRELKNLVHLDLSNCTHLTDVSEHLGSLNRLYRPRLYSRCLVAYPRRRKIQGTPRSSMPSQGAARYFDRSYRTAFWKPQEATYPEPLELLPSKEPTRKFMRDRLPQAPICDRLPGTGVSQDKSPSQLHQNSFLDDGNGLLLRPVLLGTQPKLYQNLVLLPNFVVHVGDNELGSNIFLLQDANPAELQISCLENVQSTGKVKRIKLSQKTSISKLALEWRRDAKRFADDMNVLEQLVPPNTLSQFELRGYNNVCLPRWLTCISSYLPDLVRIVLDDIPSCSSLPPLGQLTNLQELTLRSMPSISKIDGDICGGSEPFLQLIKFTLDSMEILEEWRTSYNDHGDKVFMFPSLQELEILDCPKLKLKLYEPRAFQWKISNSDNIVTSCGGGQYTGPSSSSSSTTLDVQHCKVPLDQWTLLCHLPALHELRIYECDDLTCSSPEIIESLSSIKQITVECQDMVELPASLCQFKSLSKLILWKCLKLKSLPESTKHLTSLKSLWMVGCSSMTSLPEGLGHLASLMELNISDCPHLKSLPESIQLLPMLEVVKVSYCPELKRWYEIEENKMKLAHIGKKCFIAPSLHC</sequence>
<dbReference type="EnsemblPlants" id="OBART05G10430.1">
    <property type="protein sequence ID" value="OBART05G10430.1"/>
    <property type="gene ID" value="OBART05G10430"/>
</dbReference>
<organism evidence="7">
    <name type="scientific">Oryza barthii</name>
    <dbReference type="NCBI Taxonomy" id="65489"/>
    <lineage>
        <taxon>Eukaryota</taxon>
        <taxon>Viridiplantae</taxon>
        <taxon>Streptophyta</taxon>
        <taxon>Embryophyta</taxon>
        <taxon>Tracheophyta</taxon>
        <taxon>Spermatophyta</taxon>
        <taxon>Magnoliopsida</taxon>
        <taxon>Liliopsida</taxon>
        <taxon>Poales</taxon>
        <taxon>Poaceae</taxon>
        <taxon>BOP clade</taxon>
        <taxon>Oryzoideae</taxon>
        <taxon>Oryzeae</taxon>
        <taxon>Oryzinae</taxon>
        <taxon>Oryza</taxon>
    </lineage>
</organism>
<evidence type="ECO:0000313" key="8">
    <source>
        <dbReference type="Proteomes" id="UP000026960"/>
    </source>
</evidence>
<dbReference type="PaxDb" id="65489-OBART05G10430.1"/>
<dbReference type="SUPFAM" id="SSF52058">
    <property type="entry name" value="L domain-like"/>
    <property type="match status" value="1"/>
</dbReference>
<feature type="domain" description="Disease resistance R13L4/SHOC-2-like LRR" evidence="5">
    <location>
        <begin position="416"/>
        <end position="483"/>
    </location>
</feature>
<dbReference type="InterPro" id="IPR056789">
    <property type="entry name" value="LRR_R13L1-DRL21"/>
</dbReference>
<dbReference type="Proteomes" id="UP000026960">
    <property type="component" value="Chromosome 5"/>
</dbReference>
<feature type="compositionally biased region" description="Pro residues" evidence="3">
    <location>
        <begin position="32"/>
        <end position="43"/>
    </location>
</feature>
<keyword evidence="1" id="KW-0433">Leucine-rich repeat</keyword>
<dbReference type="SUPFAM" id="SSF52047">
    <property type="entry name" value="RNI-like"/>
    <property type="match status" value="1"/>
</dbReference>
<dbReference type="InterPro" id="IPR055414">
    <property type="entry name" value="LRR_R13L4/SHOC2-like"/>
</dbReference>
<feature type="region of interest" description="Disordered" evidence="3">
    <location>
        <begin position="284"/>
        <end position="365"/>
    </location>
</feature>
<dbReference type="eggNOG" id="KOG4658">
    <property type="taxonomic scope" value="Eukaryota"/>
</dbReference>
<dbReference type="InterPro" id="IPR001611">
    <property type="entry name" value="Leu-rich_rpt"/>
</dbReference>
<feature type="compositionally biased region" description="Basic and acidic residues" evidence="3">
    <location>
        <begin position="9"/>
        <end position="19"/>
    </location>
</feature>
<dbReference type="STRING" id="65489.A0A0D3G5M1"/>
<dbReference type="Gramene" id="OBART05G10430.1">
    <property type="protein sequence ID" value="OBART05G10430.1"/>
    <property type="gene ID" value="OBART05G10430"/>
</dbReference>
<dbReference type="GO" id="GO:0043531">
    <property type="term" value="F:ADP binding"/>
    <property type="evidence" value="ECO:0007669"/>
    <property type="project" value="InterPro"/>
</dbReference>
<dbReference type="Gene3D" id="3.80.10.10">
    <property type="entry name" value="Ribonuclease Inhibitor"/>
    <property type="match status" value="3"/>
</dbReference>
<protein>
    <submittedName>
        <fullName evidence="7">Uncharacterized protein</fullName>
    </submittedName>
</protein>
<dbReference type="InterPro" id="IPR027417">
    <property type="entry name" value="P-loop_NTPase"/>
</dbReference>
<feature type="domain" description="NB-ARC" evidence="4">
    <location>
        <begin position="117"/>
        <end position="233"/>
    </location>
</feature>
<dbReference type="GO" id="GO:0006952">
    <property type="term" value="P:defense response"/>
    <property type="evidence" value="ECO:0007669"/>
    <property type="project" value="UniProtKB-KW"/>
</dbReference>
<feature type="domain" description="R13L1/DRL21-like LRR repeat region" evidence="6">
    <location>
        <begin position="696"/>
        <end position="811"/>
    </location>
</feature>
<dbReference type="Pfam" id="PF00931">
    <property type="entry name" value="NB-ARC"/>
    <property type="match status" value="1"/>
</dbReference>
<evidence type="ECO:0000256" key="3">
    <source>
        <dbReference type="SAM" id="MobiDB-lite"/>
    </source>
</evidence>
<dbReference type="PANTHER" id="PTHR36766">
    <property type="entry name" value="PLANT BROAD-SPECTRUM MILDEW RESISTANCE PROTEIN RPW8"/>
    <property type="match status" value="1"/>
</dbReference>
<dbReference type="Pfam" id="PF25019">
    <property type="entry name" value="LRR_R13L1-DRL21"/>
    <property type="match status" value="1"/>
</dbReference>
<dbReference type="PANTHER" id="PTHR36766:SF53">
    <property type="entry name" value="DISEASE RESISTANCE PROTEIN RPP13-LIKE"/>
    <property type="match status" value="1"/>
</dbReference>
<reference evidence="7" key="1">
    <citation type="journal article" date="2009" name="Rice">
        <title>De Novo Next Generation Sequencing of Plant Genomes.</title>
        <authorList>
            <person name="Rounsley S."/>
            <person name="Marri P.R."/>
            <person name="Yu Y."/>
            <person name="He R."/>
            <person name="Sisneros N."/>
            <person name="Goicoechea J.L."/>
            <person name="Lee S.J."/>
            <person name="Angelova A."/>
            <person name="Kudrna D."/>
            <person name="Luo M."/>
            <person name="Affourtit J."/>
            <person name="Desany B."/>
            <person name="Knight J."/>
            <person name="Niazi F."/>
            <person name="Egholm M."/>
            <person name="Wing R.A."/>
        </authorList>
    </citation>
    <scope>NUCLEOTIDE SEQUENCE [LARGE SCALE GENOMIC DNA]</scope>
    <source>
        <strain evidence="7">cv. IRGC 105608</strain>
    </source>
</reference>
<evidence type="ECO:0000313" key="7">
    <source>
        <dbReference type="EnsemblPlants" id="OBART05G10430.1"/>
    </source>
</evidence>
<dbReference type="PRINTS" id="PR00364">
    <property type="entry name" value="DISEASERSIST"/>
</dbReference>
<feature type="compositionally biased region" description="Basic and acidic residues" evidence="3">
    <location>
        <begin position="344"/>
        <end position="365"/>
    </location>
</feature>
<dbReference type="SUPFAM" id="SSF52540">
    <property type="entry name" value="P-loop containing nucleoside triphosphate hydrolases"/>
    <property type="match status" value="1"/>
</dbReference>
<evidence type="ECO:0000259" key="5">
    <source>
        <dbReference type="Pfam" id="PF23598"/>
    </source>
</evidence>
<feature type="compositionally biased region" description="Low complexity" evidence="3">
    <location>
        <begin position="323"/>
        <end position="341"/>
    </location>
</feature>
<dbReference type="SMART" id="SM00367">
    <property type="entry name" value="LRR_CC"/>
    <property type="match status" value="4"/>
</dbReference>
<accession>A0A0D3G5M1</accession>
<evidence type="ECO:0000256" key="2">
    <source>
        <dbReference type="ARBA" id="ARBA00022737"/>
    </source>
</evidence>
<dbReference type="Gene3D" id="3.40.50.300">
    <property type="entry name" value="P-loop containing nucleotide triphosphate hydrolases"/>
    <property type="match status" value="1"/>
</dbReference>
<reference evidence="7" key="2">
    <citation type="submission" date="2015-03" db="UniProtKB">
        <authorList>
            <consortium name="EnsemblPlants"/>
        </authorList>
    </citation>
    <scope>IDENTIFICATION</scope>
</reference>
<dbReference type="InterPro" id="IPR032675">
    <property type="entry name" value="LRR_dom_sf"/>
</dbReference>
<proteinExistence type="predicted"/>
<name>A0A0D3G5M1_9ORYZ</name>
<dbReference type="AlphaFoldDB" id="A0A0D3G5M1"/>
<dbReference type="Pfam" id="PF23598">
    <property type="entry name" value="LRR_14"/>
    <property type="match status" value="1"/>
</dbReference>
<evidence type="ECO:0000259" key="4">
    <source>
        <dbReference type="Pfam" id="PF00931"/>
    </source>
</evidence>
<evidence type="ECO:0000259" key="6">
    <source>
        <dbReference type="Pfam" id="PF25019"/>
    </source>
</evidence>
<keyword evidence="2" id="KW-0677">Repeat</keyword>
<feature type="region of interest" description="Disordered" evidence="3">
    <location>
        <begin position="1"/>
        <end position="50"/>
    </location>
</feature>
<dbReference type="InterPro" id="IPR002182">
    <property type="entry name" value="NB-ARC"/>
</dbReference>
<dbReference type="HOGENOM" id="CLU_259968_0_0_1"/>
<feature type="compositionally biased region" description="Basic and acidic residues" evidence="3">
    <location>
        <begin position="297"/>
        <end position="307"/>
    </location>
</feature>
<dbReference type="Pfam" id="PF00560">
    <property type="entry name" value="LRR_1"/>
    <property type="match status" value="1"/>
</dbReference>